<name>A0A285PHR6_9HYPH</name>
<feature type="transmembrane region" description="Helical" evidence="6">
    <location>
        <begin position="297"/>
        <end position="314"/>
    </location>
</feature>
<sequence>MTGGLGGGEGRLWTSNQAITFLKLKPVPMSSDFTGIALRIGATLFFTIMVLFIKFVTDDIPTGQIVFYRSAFALIPLVLFLYWTKDFPSGLKTKRPLGHVARCLMGCMAMFASFASLKYLPIAHATVIGYIAPILAVILARLILKEEVTGARWLGIFFGFAGMLVLILPKISGVAADRDYFIGASLGVLMAVLTSGAKIQIRSLAKTENAGAIAFYFALTCAVAGLATLPFGWVTPNAEQLFWLIGCGFAGGFAHIMMTLSYQYSEVSKLATFEYLSLVFAVLSDLIFFAIIPDANFYLSSALIIMATLIVAFSDRVGRLFRPRGSSST</sequence>
<comment type="subcellular location">
    <subcellularLocation>
        <location evidence="1">Membrane</location>
        <topology evidence="1">Multi-pass membrane protein</topology>
    </subcellularLocation>
</comment>
<feature type="domain" description="EamA" evidence="7">
    <location>
        <begin position="34"/>
        <end position="167"/>
    </location>
</feature>
<dbReference type="PANTHER" id="PTHR22911">
    <property type="entry name" value="ACYL-MALONYL CONDENSING ENZYME-RELATED"/>
    <property type="match status" value="1"/>
</dbReference>
<dbReference type="InterPro" id="IPR037185">
    <property type="entry name" value="EmrE-like"/>
</dbReference>
<feature type="transmembrane region" description="Helical" evidence="6">
    <location>
        <begin position="272"/>
        <end position="291"/>
    </location>
</feature>
<protein>
    <submittedName>
        <fullName evidence="8">Permease of the drug/metabolite transporter (DMT) superfamily</fullName>
    </submittedName>
</protein>
<evidence type="ECO:0000313" key="9">
    <source>
        <dbReference type="Proteomes" id="UP000219439"/>
    </source>
</evidence>
<evidence type="ECO:0000259" key="7">
    <source>
        <dbReference type="Pfam" id="PF00892"/>
    </source>
</evidence>
<keyword evidence="9" id="KW-1185">Reference proteome</keyword>
<evidence type="ECO:0000256" key="5">
    <source>
        <dbReference type="ARBA" id="ARBA00023136"/>
    </source>
</evidence>
<accession>A0A285PHR6</accession>
<feature type="transmembrane region" description="Helical" evidence="6">
    <location>
        <begin position="180"/>
        <end position="201"/>
    </location>
</feature>
<dbReference type="SUPFAM" id="SSF103481">
    <property type="entry name" value="Multidrug resistance efflux transporter EmrE"/>
    <property type="match status" value="2"/>
</dbReference>
<proteinExistence type="inferred from homology"/>
<gene>
    <name evidence="8" type="ORF">SAMN06265368_4381</name>
</gene>
<reference evidence="8 9" key="1">
    <citation type="submission" date="2017-09" db="EMBL/GenBank/DDBJ databases">
        <authorList>
            <person name="Ehlers B."/>
            <person name="Leendertz F.H."/>
        </authorList>
    </citation>
    <scope>NUCLEOTIDE SEQUENCE [LARGE SCALE GENOMIC DNA]</scope>
    <source>
        <strain evidence="8 9">DSM 18289</strain>
    </source>
</reference>
<feature type="transmembrane region" description="Helical" evidence="6">
    <location>
        <begin position="241"/>
        <end position="260"/>
    </location>
</feature>
<dbReference type="RefSeq" id="WP_210200968.1">
    <property type="nucleotide sequence ID" value="NZ_OBEL01000007.1"/>
</dbReference>
<evidence type="ECO:0000313" key="8">
    <source>
        <dbReference type="EMBL" id="SNZ21264.1"/>
    </source>
</evidence>
<keyword evidence="5 6" id="KW-0472">Membrane</keyword>
<feature type="transmembrane region" description="Helical" evidence="6">
    <location>
        <begin position="151"/>
        <end position="168"/>
    </location>
</feature>
<dbReference type="EMBL" id="OBEL01000007">
    <property type="protein sequence ID" value="SNZ21264.1"/>
    <property type="molecule type" value="Genomic_DNA"/>
</dbReference>
<dbReference type="PANTHER" id="PTHR22911:SF6">
    <property type="entry name" value="SOLUTE CARRIER FAMILY 35 MEMBER G1"/>
    <property type="match status" value="1"/>
</dbReference>
<dbReference type="AlphaFoldDB" id="A0A285PHR6"/>
<feature type="transmembrane region" description="Helical" evidence="6">
    <location>
        <begin position="33"/>
        <end position="53"/>
    </location>
</feature>
<dbReference type="Proteomes" id="UP000219439">
    <property type="component" value="Unassembled WGS sequence"/>
</dbReference>
<feature type="transmembrane region" description="Helical" evidence="6">
    <location>
        <begin position="213"/>
        <end position="235"/>
    </location>
</feature>
<dbReference type="InterPro" id="IPR000620">
    <property type="entry name" value="EamA_dom"/>
</dbReference>
<keyword evidence="3 6" id="KW-0812">Transmembrane</keyword>
<evidence type="ECO:0000256" key="2">
    <source>
        <dbReference type="ARBA" id="ARBA00009853"/>
    </source>
</evidence>
<organism evidence="8 9">
    <name type="scientific">Cohaesibacter gelatinilyticus</name>
    <dbReference type="NCBI Taxonomy" id="372072"/>
    <lineage>
        <taxon>Bacteria</taxon>
        <taxon>Pseudomonadati</taxon>
        <taxon>Pseudomonadota</taxon>
        <taxon>Alphaproteobacteria</taxon>
        <taxon>Hyphomicrobiales</taxon>
        <taxon>Cohaesibacteraceae</taxon>
    </lineage>
</organism>
<evidence type="ECO:0000256" key="4">
    <source>
        <dbReference type="ARBA" id="ARBA00022989"/>
    </source>
</evidence>
<comment type="similarity">
    <text evidence="2">Belongs to the drug/metabolite transporter (DMT) superfamily. 10 TMS drug/metabolite exporter (DME) (TC 2.A.7.3) family.</text>
</comment>
<evidence type="ECO:0000256" key="6">
    <source>
        <dbReference type="SAM" id="Phobius"/>
    </source>
</evidence>
<feature type="transmembrane region" description="Helical" evidence="6">
    <location>
        <begin position="122"/>
        <end position="144"/>
    </location>
</feature>
<evidence type="ECO:0000256" key="3">
    <source>
        <dbReference type="ARBA" id="ARBA00022692"/>
    </source>
</evidence>
<dbReference type="GO" id="GO:0016020">
    <property type="term" value="C:membrane"/>
    <property type="evidence" value="ECO:0007669"/>
    <property type="project" value="UniProtKB-SubCell"/>
</dbReference>
<dbReference type="Pfam" id="PF00892">
    <property type="entry name" value="EamA"/>
    <property type="match status" value="1"/>
</dbReference>
<keyword evidence="4 6" id="KW-1133">Transmembrane helix</keyword>
<dbReference type="Gene3D" id="1.10.3730.20">
    <property type="match status" value="1"/>
</dbReference>
<evidence type="ECO:0000256" key="1">
    <source>
        <dbReference type="ARBA" id="ARBA00004141"/>
    </source>
</evidence>
<feature type="transmembrane region" description="Helical" evidence="6">
    <location>
        <begin position="65"/>
        <end position="84"/>
    </location>
</feature>